<keyword evidence="3" id="KW-0675">Receptor</keyword>
<dbReference type="NCBIfam" id="TIGR04056">
    <property type="entry name" value="OMP_RagA_SusC"/>
    <property type="match status" value="1"/>
</dbReference>
<keyword evidence="1" id="KW-0998">Cell outer membrane</keyword>
<dbReference type="OrthoDB" id="601197at2"/>
<evidence type="ECO:0000313" key="4">
    <source>
        <dbReference type="Proteomes" id="UP000306918"/>
    </source>
</evidence>
<protein>
    <submittedName>
        <fullName evidence="3">TonB-dependent receptor</fullName>
    </submittedName>
</protein>
<comment type="caution">
    <text evidence="3">The sequence shown here is derived from an EMBL/GenBank/DDBJ whole genome shotgun (WGS) entry which is preliminary data.</text>
</comment>
<dbReference type="GO" id="GO:0009279">
    <property type="term" value="C:cell outer membrane"/>
    <property type="evidence" value="ECO:0007669"/>
    <property type="project" value="UniProtKB-SubCell"/>
</dbReference>
<dbReference type="Proteomes" id="UP000306918">
    <property type="component" value="Unassembled WGS sequence"/>
</dbReference>
<dbReference type="FunFam" id="2.170.130.10:FF:000003">
    <property type="entry name" value="SusC/RagA family TonB-linked outer membrane protein"/>
    <property type="match status" value="1"/>
</dbReference>
<organism evidence="3 4">
    <name type="scientific">Niastella caeni</name>
    <dbReference type="NCBI Taxonomy" id="2569763"/>
    <lineage>
        <taxon>Bacteria</taxon>
        <taxon>Pseudomonadati</taxon>
        <taxon>Bacteroidota</taxon>
        <taxon>Chitinophagia</taxon>
        <taxon>Chitinophagales</taxon>
        <taxon>Chitinophagaceae</taxon>
        <taxon>Niastella</taxon>
    </lineage>
</organism>
<keyword evidence="1" id="KW-0813">Transport</keyword>
<dbReference type="Gene3D" id="2.170.130.10">
    <property type="entry name" value="TonB-dependent receptor, plug domain"/>
    <property type="match status" value="1"/>
</dbReference>
<dbReference type="InterPro" id="IPR039426">
    <property type="entry name" value="TonB-dep_rcpt-like"/>
</dbReference>
<dbReference type="InterPro" id="IPR008969">
    <property type="entry name" value="CarboxyPept-like_regulatory"/>
</dbReference>
<keyword evidence="1" id="KW-0812">Transmembrane</keyword>
<dbReference type="Gene3D" id="3.55.50.30">
    <property type="match status" value="1"/>
</dbReference>
<dbReference type="Pfam" id="PF07715">
    <property type="entry name" value="Plug"/>
    <property type="match status" value="1"/>
</dbReference>
<feature type="domain" description="TonB-dependent receptor plug" evidence="2">
    <location>
        <begin position="179"/>
        <end position="285"/>
    </location>
</feature>
<name>A0A4S8HWS2_9BACT</name>
<dbReference type="AlphaFoldDB" id="A0A4S8HWS2"/>
<evidence type="ECO:0000256" key="1">
    <source>
        <dbReference type="PROSITE-ProRule" id="PRU01360"/>
    </source>
</evidence>
<dbReference type="InterPro" id="IPR023997">
    <property type="entry name" value="TonB-dep_OMP_SusC/RagA_CS"/>
</dbReference>
<dbReference type="InterPro" id="IPR012910">
    <property type="entry name" value="Plug_dom"/>
</dbReference>
<accession>A0A4S8HWS2</accession>
<keyword evidence="1" id="KW-1134">Transmembrane beta strand</keyword>
<gene>
    <name evidence="3" type="ORF">FAM09_17325</name>
</gene>
<keyword evidence="4" id="KW-1185">Reference proteome</keyword>
<dbReference type="EMBL" id="STFF01000004">
    <property type="protein sequence ID" value="THU38524.1"/>
    <property type="molecule type" value="Genomic_DNA"/>
</dbReference>
<proteinExistence type="inferred from homology"/>
<evidence type="ECO:0000259" key="2">
    <source>
        <dbReference type="Pfam" id="PF07715"/>
    </source>
</evidence>
<dbReference type="PROSITE" id="PS52016">
    <property type="entry name" value="TONB_DEPENDENT_REC_3"/>
    <property type="match status" value="1"/>
</dbReference>
<dbReference type="NCBIfam" id="TIGR04057">
    <property type="entry name" value="SusC_RagA_signa"/>
    <property type="match status" value="1"/>
</dbReference>
<comment type="subcellular location">
    <subcellularLocation>
        <location evidence="1">Cell outer membrane</location>
        <topology evidence="1">Multi-pass membrane protein</topology>
    </subcellularLocation>
</comment>
<sequence>MISLEVKGKSLQYALKEIERTTSFRFVYKADLITPYHKVNLLKGTRSVAQTLDLLLSATALTYDPKGSYILIKAKPAKATTANEINAELNITGTVKDQLGKEVSGVNVKNLSTGKGAITDEKGYYSIQANTGQIIEFSHIGFTTQQFTISDRIVINVTLEGTSGSLNDVVVIGFGQQKKITTIGAQTTIKVEELKQPVANISNIITGRIAGIIGVQRSGEPGYDNADIWIRGISTFANNSSSPLVLVDGVERSFNNIDPEDIASFSILKDASATAVYGVRGANGVILITLKKGKAGKPTINFQFNQGITQFTKVPKFADGVTYMKMANEAYKSSYPLAVNPLYSNEAIQKTADGSDPDLYPNVDWFKEMFNKTGKNRRINLNVNGGSENALYYLSLSYFDETGLYKVDELSKYNYEVRYKRFNFTSNLNLKITKTTKLDFGASGFIANGNYPGNSASSIWELTTLVPPIVHPPKYSNGLFAQQRSGDLWNPYTQLTQSGYVTEFKSQLWSNVRATQDLGFLVKGLSVTSMFSFDNQNAHDISRTKTVDGYIATGRDSAGNLALEQTRVGQSYLGYNRSNGGDRRFYTESAINYANAFGKHDVTGMVLYNQSDYVNAFAGDFMSSIPFRYRGLAGRATYGYDKRYLAEVNFGYNGSETFAPAKRYGFFPSFGVGWVASNERFFEPLSNIIQLFKVRFSSGVVGNSNITGRRFAYISTVDGGNGSYTYGTAMNNNISGLDIGDYGVDVTWEKSHKSNLGVDIKMLNNALSITADLFREVRTGIFRQRGDITQYLGLRNMPWGNLGEIHNKGVDATLEYNKKIGQFDVGLRSNFTWNRATVINDAMAPWPYPWQQVIGRKLGQRFGLTALGLFTDDKEIANSPYQTGTNKPGDIKYKDLNADGIINDKDKGPIGYGSIPEMVYGFGPTVSYKGFSLGAFFKGISKVDIYANGSGLQPFSHGSTRGNLFTEITNRWTPENPDPHAFYPRLTYGTDNMNYEASSWWVKNGAFIRLQNVEFSYTLAKRNWFNKVGLSNFRIYFIGYNLATFSKFKMWDVELGDGKGANYPLIKTYNIGIDCRFK</sequence>
<dbReference type="SUPFAM" id="SSF49464">
    <property type="entry name" value="Carboxypeptidase regulatory domain-like"/>
    <property type="match status" value="1"/>
</dbReference>
<comment type="similarity">
    <text evidence="1">Belongs to the TonB-dependent receptor family.</text>
</comment>
<dbReference type="InterPro" id="IPR023996">
    <property type="entry name" value="TonB-dep_OMP_SusC/RagA"/>
</dbReference>
<dbReference type="InterPro" id="IPR037066">
    <property type="entry name" value="Plug_dom_sf"/>
</dbReference>
<dbReference type="SUPFAM" id="SSF56935">
    <property type="entry name" value="Porins"/>
    <property type="match status" value="1"/>
</dbReference>
<reference evidence="3 4" key="1">
    <citation type="submission" date="2019-04" db="EMBL/GenBank/DDBJ databases">
        <title>Niastella caeni sp. nov., isolated from activated sludge.</title>
        <authorList>
            <person name="Sheng M."/>
        </authorList>
    </citation>
    <scope>NUCLEOTIDE SEQUENCE [LARGE SCALE GENOMIC DNA]</scope>
    <source>
        <strain evidence="3 4">HX-2-15</strain>
    </source>
</reference>
<keyword evidence="1" id="KW-0472">Membrane</keyword>
<dbReference type="Pfam" id="PF13715">
    <property type="entry name" value="CarbopepD_reg_2"/>
    <property type="match status" value="1"/>
</dbReference>
<evidence type="ECO:0000313" key="3">
    <source>
        <dbReference type="EMBL" id="THU38524.1"/>
    </source>
</evidence>